<dbReference type="PANTHER" id="PTHR46621:SF1">
    <property type="entry name" value="SNRNA-ACTIVATING PROTEIN COMPLEX SUBUNIT 4"/>
    <property type="match status" value="1"/>
</dbReference>
<feature type="domain" description="HTH myb-type" evidence="8">
    <location>
        <begin position="496"/>
        <end position="551"/>
    </location>
</feature>
<feature type="region of interest" description="Disordered" evidence="6">
    <location>
        <begin position="662"/>
        <end position="717"/>
    </location>
</feature>
<comment type="caution">
    <text evidence="9">The sequence shown here is derived from an EMBL/GenBank/DDBJ whole genome shotgun (WGS) entry which is preliminary data.</text>
</comment>
<feature type="domain" description="Myb-like" evidence="7">
    <location>
        <begin position="496"/>
        <end position="547"/>
    </location>
</feature>
<proteinExistence type="predicted"/>
<sequence>MDRESMCDSDDDDDIGEDLEELRRACIVSDSNSGRGLPSDSENEDDFDMLRRIKTQLASSPDHPMGLSSLPSDSDNEDDFEMLRSLKRQLALPVDQEDEDDETLLAICKRFSSYENSGVEGNVSNESSRKQVHASCNEPSSEILSRSNTCESFSEDIEAGNTSVEPPLTLASSTFPESAQAFVDAIRKNRSYQKFLRSKLGEIEATIEKNEKLQKDVKIIDCFAVSCKRRMKQQAFSQGKDPRFELISIRRPRTHDSSEGTGEKTSPLTLGPLENPCVASYRVALEEYPVSVCRTNWSAKENEDLAKGLKQQLQETVIREATERSSDLEGCSDDIDTILESVSNLEITPEMIRQFLLKVNWDQLDIKNRSAAECEARWMSSEDPLINQGPWTAAEDDYIRLVTQNKSVTEWLDVAVSLGTNRTPFQCLARYQRSLNTDILRREWTPEEDNQLRAAVSLFGEKDWQSVANEMDGRTGTQCSNRWNKSLVPSRKRVGKSNSKEAKWSSEEDKRLRVALTFFGAKNYNKIAQFVPGRTQSQCRARWKDSLDPRLNFGSWTEEEVTKYNEAVKEHGDSNWSKVASHVYSRTSKQCSRRWETLNPHLKLLKKEALRLRREATIGNFVDRESERPLLVASDFLALAERSFEPEPALKKKRKARQKKADAECESEAVCDDTERQPKRRRKGLERCSGDGKEKKQRRKRKAVAGTSSSDNSTVTTNCSQVNVGIEKLKPRRKVSASVNSSFASNHFDGQLSALREANVQLGFRIRTKVQEMEEFNKKTTTSKDELIASITCIGKCIDSLERALFQNRVVIYNKVNPPMLVRISKDMTNDTLRSNAKLFMDHFKKHTLQYFSNAFFPPVTAPDGDVVPKFAIFRSHLEKCESLFDQVMMEGYDCNLQDI</sequence>
<keyword evidence="2" id="KW-0805">Transcription regulation</keyword>
<feature type="domain" description="HTH myb-type" evidence="8">
    <location>
        <begin position="554"/>
        <end position="603"/>
    </location>
</feature>
<dbReference type="PROSITE" id="PS50090">
    <property type="entry name" value="MYB_LIKE"/>
    <property type="match status" value="4"/>
</dbReference>
<evidence type="ECO:0000259" key="7">
    <source>
        <dbReference type="PROSITE" id="PS50090"/>
    </source>
</evidence>
<organism evidence="9 10">
    <name type="scientific">Brassica napus</name>
    <name type="common">Rape</name>
    <dbReference type="NCBI Taxonomy" id="3708"/>
    <lineage>
        <taxon>Eukaryota</taxon>
        <taxon>Viridiplantae</taxon>
        <taxon>Streptophyta</taxon>
        <taxon>Embryophyta</taxon>
        <taxon>Tracheophyta</taxon>
        <taxon>Spermatophyta</taxon>
        <taxon>Magnoliopsida</taxon>
        <taxon>eudicotyledons</taxon>
        <taxon>Gunneridae</taxon>
        <taxon>Pentapetalae</taxon>
        <taxon>rosids</taxon>
        <taxon>malvids</taxon>
        <taxon>Brassicales</taxon>
        <taxon>Brassicaceae</taxon>
        <taxon>Brassiceae</taxon>
        <taxon>Brassica</taxon>
    </lineage>
</organism>
<evidence type="ECO:0000256" key="2">
    <source>
        <dbReference type="ARBA" id="ARBA00023015"/>
    </source>
</evidence>
<accession>A0ABQ8EIG0</accession>
<dbReference type="InterPro" id="IPR009057">
    <property type="entry name" value="Homeodomain-like_sf"/>
</dbReference>
<dbReference type="InterPro" id="IPR017930">
    <property type="entry name" value="Myb_dom"/>
</dbReference>
<dbReference type="Pfam" id="PF13921">
    <property type="entry name" value="Myb_DNA-bind_6"/>
    <property type="match status" value="1"/>
</dbReference>
<protein>
    <submittedName>
        <fullName evidence="9">Uncharacterized protein</fullName>
    </submittedName>
</protein>
<dbReference type="InterPro" id="IPR051575">
    <property type="entry name" value="Myb-like_DNA-bd"/>
</dbReference>
<dbReference type="CDD" id="cd00167">
    <property type="entry name" value="SANT"/>
    <property type="match status" value="3"/>
</dbReference>
<feature type="domain" description="HTH myb-type" evidence="8">
    <location>
        <begin position="436"/>
        <end position="491"/>
    </location>
</feature>
<dbReference type="Gene3D" id="1.10.10.60">
    <property type="entry name" value="Homeodomain-like"/>
    <property type="match status" value="4"/>
</dbReference>
<evidence type="ECO:0000259" key="8">
    <source>
        <dbReference type="PROSITE" id="PS51294"/>
    </source>
</evidence>
<reference evidence="9 10" key="1">
    <citation type="submission" date="2021-05" db="EMBL/GenBank/DDBJ databases">
        <title>Genome Assembly of Synthetic Allotetraploid Brassica napus Reveals Homoeologous Exchanges between Subgenomes.</title>
        <authorList>
            <person name="Davis J.T."/>
        </authorList>
    </citation>
    <scope>NUCLEOTIDE SEQUENCE [LARGE SCALE GENOMIC DNA]</scope>
    <source>
        <strain evidence="10">cv. Da-Ae</strain>
        <tissue evidence="9">Seedling</tissue>
    </source>
</reference>
<feature type="domain" description="Myb-like" evidence="7">
    <location>
        <begin position="548"/>
        <end position="599"/>
    </location>
</feature>
<dbReference type="PANTHER" id="PTHR46621">
    <property type="entry name" value="SNRNA-ACTIVATING PROTEIN COMPLEX SUBUNIT 4"/>
    <property type="match status" value="1"/>
</dbReference>
<comment type="subcellular location">
    <subcellularLocation>
        <location evidence="1">Nucleus</location>
    </subcellularLocation>
</comment>
<dbReference type="SMART" id="SM00717">
    <property type="entry name" value="SANT"/>
    <property type="match status" value="5"/>
</dbReference>
<evidence type="ECO:0000256" key="3">
    <source>
        <dbReference type="ARBA" id="ARBA00023125"/>
    </source>
</evidence>
<feature type="compositionally biased region" description="Basic and acidic residues" evidence="6">
    <location>
        <begin position="685"/>
        <end position="694"/>
    </location>
</feature>
<dbReference type="PROSITE" id="PS51294">
    <property type="entry name" value="HTH_MYB"/>
    <property type="match status" value="3"/>
</dbReference>
<dbReference type="InterPro" id="IPR001005">
    <property type="entry name" value="SANT/Myb"/>
</dbReference>
<keyword evidence="3" id="KW-0238">DNA-binding</keyword>
<dbReference type="Proteomes" id="UP000824890">
    <property type="component" value="Unassembled WGS sequence"/>
</dbReference>
<evidence type="ECO:0000256" key="1">
    <source>
        <dbReference type="ARBA" id="ARBA00004123"/>
    </source>
</evidence>
<evidence type="ECO:0000313" key="10">
    <source>
        <dbReference type="Proteomes" id="UP000824890"/>
    </source>
</evidence>
<evidence type="ECO:0000256" key="6">
    <source>
        <dbReference type="SAM" id="MobiDB-lite"/>
    </source>
</evidence>
<keyword evidence="4" id="KW-0804">Transcription</keyword>
<feature type="domain" description="Myb-like" evidence="7">
    <location>
        <begin position="383"/>
        <end position="435"/>
    </location>
</feature>
<feature type="domain" description="Myb-like" evidence="7">
    <location>
        <begin position="436"/>
        <end position="487"/>
    </location>
</feature>
<evidence type="ECO:0000256" key="4">
    <source>
        <dbReference type="ARBA" id="ARBA00023163"/>
    </source>
</evidence>
<keyword evidence="10" id="KW-1185">Reference proteome</keyword>
<feature type="region of interest" description="Disordered" evidence="6">
    <location>
        <begin position="27"/>
        <end position="78"/>
    </location>
</feature>
<name>A0ABQ8EIG0_BRANA</name>
<keyword evidence="5" id="KW-0539">Nucleus</keyword>
<dbReference type="SUPFAM" id="SSF46689">
    <property type="entry name" value="Homeodomain-like"/>
    <property type="match status" value="3"/>
</dbReference>
<gene>
    <name evidence="9" type="ORF">HID58_001037</name>
</gene>
<feature type="compositionally biased region" description="Low complexity" evidence="6">
    <location>
        <begin position="707"/>
        <end position="717"/>
    </location>
</feature>
<dbReference type="Pfam" id="PF00249">
    <property type="entry name" value="Myb_DNA-binding"/>
    <property type="match status" value="1"/>
</dbReference>
<dbReference type="EMBL" id="JAGKQM010000001">
    <property type="protein sequence ID" value="KAH0941400.1"/>
    <property type="molecule type" value="Genomic_DNA"/>
</dbReference>
<evidence type="ECO:0000256" key="5">
    <source>
        <dbReference type="ARBA" id="ARBA00023242"/>
    </source>
</evidence>
<evidence type="ECO:0000313" key="9">
    <source>
        <dbReference type="EMBL" id="KAH0941400.1"/>
    </source>
</evidence>